<evidence type="ECO:0000256" key="2">
    <source>
        <dbReference type="SAM" id="MobiDB-lite"/>
    </source>
</evidence>
<gene>
    <name evidence="3" type="ORF">ARTV_0565</name>
</gene>
<feature type="coiled-coil region" evidence="1">
    <location>
        <begin position="22"/>
        <end position="49"/>
    </location>
</feature>
<evidence type="ECO:0000313" key="3">
    <source>
        <dbReference type="EMBL" id="SSW94910.1"/>
    </source>
</evidence>
<sequence length="58" mass="7053">MQQQRISKLREMQNGLTQQHSEQQYQLDLANLEQKNRQLQFELELEKMKVQSCKIKYA</sequence>
<organism evidence="3">
    <name type="scientific">Arsenophonus endosymbiont of Trialeurodes vaporariorum</name>
    <dbReference type="NCBI Taxonomy" id="235567"/>
    <lineage>
        <taxon>Bacteria</taxon>
        <taxon>Pseudomonadati</taxon>
        <taxon>Pseudomonadota</taxon>
        <taxon>Gammaproteobacteria</taxon>
        <taxon>Enterobacterales</taxon>
        <taxon>Morganellaceae</taxon>
        <taxon>Arsenophonus</taxon>
    </lineage>
</organism>
<dbReference type="EMBL" id="UFQR01000002">
    <property type="protein sequence ID" value="SSW94910.1"/>
    <property type="molecule type" value="Genomic_DNA"/>
</dbReference>
<feature type="region of interest" description="Disordered" evidence="2">
    <location>
        <begin position="1"/>
        <end position="20"/>
    </location>
</feature>
<proteinExistence type="predicted"/>
<accession>A0A3B0LYT9</accession>
<dbReference type="AlphaFoldDB" id="A0A3B0LYT9"/>
<name>A0A3B0LYT9_9GAMM</name>
<evidence type="ECO:0000256" key="1">
    <source>
        <dbReference type="SAM" id="Coils"/>
    </source>
</evidence>
<protein>
    <submittedName>
        <fullName evidence="3">Uncharacterized protein</fullName>
    </submittedName>
</protein>
<reference evidence="3" key="1">
    <citation type="submission" date="2018-04" db="EMBL/GenBank/DDBJ databases">
        <authorList>
            <person name="Go L.Y."/>
            <person name="Mitchell J.A."/>
        </authorList>
    </citation>
    <scope>NUCLEOTIDE SEQUENCE</scope>
    <source>
        <strain evidence="3">ARTV</strain>
    </source>
</reference>
<keyword evidence="1" id="KW-0175">Coiled coil</keyword>